<feature type="repeat" description="PPR" evidence="3">
    <location>
        <begin position="126"/>
        <end position="160"/>
    </location>
</feature>
<dbReference type="Pfam" id="PF13041">
    <property type="entry name" value="PPR_2"/>
    <property type="match status" value="2"/>
</dbReference>
<evidence type="ECO:0000256" key="2">
    <source>
        <dbReference type="ARBA" id="ARBA00061659"/>
    </source>
</evidence>
<keyword evidence="5" id="KW-1185">Reference proteome</keyword>
<feature type="chain" id="PRO_5014113139" evidence="4">
    <location>
        <begin position="21"/>
        <end position="534"/>
    </location>
</feature>
<protein>
    <submittedName>
        <fullName evidence="6">Pentatricopeptide repeat-containing protein At2g29760, chloroplastic-like</fullName>
    </submittedName>
</protein>
<evidence type="ECO:0000256" key="1">
    <source>
        <dbReference type="ARBA" id="ARBA00022737"/>
    </source>
</evidence>
<gene>
    <name evidence="6" type="primary">LOC109001006</name>
</gene>
<feature type="repeat" description="PPR" evidence="3">
    <location>
        <begin position="188"/>
        <end position="222"/>
    </location>
</feature>
<dbReference type="NCBIfam" id="TIGR00756">
    <property type="entry name" value="PPR"/>
    <property type="match status" value="5"/>
</dbReference>
<dbReference type="Gene3D" id="1.25.40.10">
    <property type="entry name" value="Tetratricopeptide repeat domain"/>
    <property type="match status" value="3"/>
</dbReference>
<dbReference type="FunFam" id="1.25.40.10:FF:000989">
    <property type="entry name" value="Pentatricopeptide repeat-containing protein At1g31430"/>
    <property type="match status" value="1"/>
</dbReference>
<comment type="similarity">
    <text evidence="2">Belongs to the PPR family. PCMP-E subfamily.</text>
</comment>
<organism evidence="5 6">
    <name type="scientific">Juglans regia</name>
    <name type="common">English walnut</name>
    <dbReference type="NCBI Taxonomy" id="51240"/>
    <lineage>
        <taxon>Eukaryota</taxon>
        <taxon>Viridiplantae</taxon>
        <taxon>Streptophyta</taxon>
        <taxon>Embryophyta</taxon>
        <taxon>Tracheophyta</taxon>
        <taxon>Spermatophyta</taxon>
        <taxon>Magnoliopsida</taxon>
        <taxon>eudicotyledons</taxon>
        <taxon>Gunneridae</taxon>
        <taxon>Pentapetalae</taxon>
        <taxon>rosids</taxon>
        <taxon>fabids</taxon>
        <taxon>Fagales</taxon>
        <taxon>Juglandaceae</taxon>
        <taxon>Juglans</taxon>
    </lineage>
</organism>
<dbReference type="InterPro" id="IPR046848">
    <property type="entry name" value="E_motif"/>
</dbReference>
<evidence type="ECO:0000256" key="3">
    <source>
        <dbReference type="PROSITE-ProRule" id="PRU00708"/>
    </source>
</evidence>
<dbReference type="Proteomes" id="UP000235220">
    <property type="component" value="Chromosome 8"/>
</dbReference>
<dbReference type="KEGG" id="jre:109001006"/>
<dbReference type="Pfam" id="PF20431">
    <property type="entry name" value="E_motif"/>
    <property type="match status" value="1"/>
</dbReference>
<dbReference type="RefSeq" id="XP_018833656.1">
    <property type="nucleotide sequence ID" value="XM_018978111.2"/>
</dbReference>
<keyword evidence="4" id="KW-0732">Signal</keyword>
<evidence type="ECO:0000313" key="6">
    <source>
        <dbReference type="RefSeq" id="XP_018833656.1"/>
    </source>
</evidence>
<dbReference type="FunFam" id="1.25.40.10:FF:001214">
    <property type="entry name" value="Pentatricopeptide repeat-containing protein At2g20540"/>
    <property type="match status" value="1"/>
</dbReference>
<evidence type="ECO:0000313" key="5">
    <source>
        <dbReference type="Proteomes" id="UP000235220"/>
    </source>
</evidence>
<dbReference type="AlphaFoldDB" id="A0A2I4FPT1"/>
<name>A0A2I4FPT1_JUGRE</name>
<dbReference type="GeneID" id="109001006"/>
<dbReference type="OrthoDB" id="185373at2759"/>
<keyword evidence="1" id="KW-0677">Repeat</keyword>
<reference evidence="6" key="1">
    <citation type="submission" date="2025-08" db="UniProtKB">
        <authorList>
            <consortium name="RefSeq"/>
        </authorList>
    </citation>
    <scope>IDENTIFICATION</scope>
    <source>
        <tissue evidence="6">Leaves</tissue>
    </source>
</reference>
<feature type="repeat" description="PPR" evidence="3">
    <location>
        <begin position="321"/>
        <end position="355"/>
    </location>
</feature>
<feature type="signal peptide" evidence="4">
    <location>
        <begin position="1"/>
        <end position="20"/>
    </location>
</feature>
<proteinExistence type="inferred from homology"/>
<evidence type="ECO:0000256" key="4">
    <source>
        <dbReference type="SAM" id="SignalP"/>
    </source>
</evidence>
<dbReference type="GO" id="GO:0009451">
    <property type="term" value="P:RNA modification"/>
    <property type="evidence" value="ECO:0007669"/>
    <property type="project" value="InterPro"/>
</dbReference>
<dbReference type="InParanoid" id="A0A2I4FPT1"/>
<sequence length="534" mass="59444">MRLAILGIMTILTCNILCLSKLPDNPRSWNENIKKQVLKGHPKKAILTYLRMQELGFHADNYTFPILLKAAGDLPSSRVGFALHGQTIKTVFCVHVFVQTALLNMYSSLGFIGDACKVFENMPVKDVVAWNSMLDAYVSSGQMDNATELFDSMPLKDLSSFNIMVSGYASTGRIISARRIFSDIPAKDTVSWNSMILACTNAGDMVEAQTLFKEMPAKNIISWNIMVRGYIRNQLYSEAVDFFDKMQAGNHVEPDFLTVTGVLTACARLGSLERGTKTHTHAKDHGLDSSPHVTTALIVMYAKCGSLRNALEVFYKSQVKDIYCWNAIISGLALHGLGDAALKFFHKMRENCIMPDDITLIGILSACSHSGLVEDGCQLFDRMERDFGITPKREHYSCMVDLLSRAKLLNRAFQLIEAMPFEPGESILGALLSACVIHRDFDTGEKLMKLYSERTSLLSDGEFMMFANLYAAFGKWEEAERWRGKMNDSGIAKTAGCSIIEVNGKFHKFLAGESGLDQWFTSSKVAGLEHILFL</sequence>
<dbReference type="InterPro" id="IPR002885">
    <property type="entry name" value="PPR_rpt"/>
</dbReference>
<dbReference type="InterPro" id="IPR011990">
    <property type="entry name" value="TPR-like_helical_dom_sf"/>
</dbReference>
<dbReference type="Pfam" id="PF01535">
    <property type="entry name" value="PPR"/>
    <property type="match status" value="5"/>
</dbReference>
<dbReference type="PANTHER" id="PTHR47926">
    <property type="entry name" value="PENTATRICOPEPTIDE REPEAT-CONTAINING PROTEIN"/>
    <property type="match status" value="1"/>
</dbReference>
<accession>A0A2I4FPT1</accession>
<dbReference type="GO" id="GO:0003723">
    <property type="term" value="F:RNA binding"/>
    <property type="evidence" value="ECO:0007669"/>
    <property type="project" value="InterPro"/>
</dbReference>
<dbReference type="InterPro" id="IPR046960">
    <property type="entry name" value="PPR_At4g14850-like_plant"/>
</dbReference>
<dbReference type="PROSITE" id="PS51375">
    <property type="entry name" value="PPR"/>
    <property type="match status" value="3"/>
</dbReference>